<dbReference type="InterPro" id="IPR029012">
    <property type="entry name" value="Helix_hairpin_bin_sf"/>
</dbReference>
<evidence type="ECO:0000256" key="2">
    <source>
        <dbReference type="ARBA" id="ARBA00032437"/>
    </source>
</evidence>
<protein>
    <recommendedName>
        <fullName evidence="1">Guided entry of tail-anchored proteins factor 1</fullName>
    </recommendedName>
    <alternativeName>
        <fullName evidence="2">Tail-anchored protein insertion receptor WRB</fullName>
    </alternativeName>
    <alternativeName>
        <fullName evidence="3">Tryptophan-rich basic protein</fullName>
    </alternativeName>
</protein>
<accession>E4YMU5</accession>
<name>E4YMU5_OIKDI</name>
<evidence type="ECO:0000313" key="4">
    <source>
        <dbReference type="EMBL" id="CBY36804.1"/>
    </source>
</evidence>
<dbReference type="EMBL" id="FN654842">
    <property type="protein sequence ID" value="CBY36804.1"/>
    <property type="molecule type" value="Genomic_DNA"/>
</dbReference>
<dbReference type="Pfam" id="PF04420">
    <property type="entry name" value="CHD5"/>
    <property type="match status" value="1"/>
</dbReference>
<dbReference type="EMBL" id="FN655428">
    <property type="protein sequence ID" value="CBY39110.1"/>
    <property type="molecule type" value="Genomic_DNA"/>
</dbReference>
<proteinExistence type="predicted"/>
<evidence type="ECO:0000256" key="1">
    <source>
        <dbReference type="ARBA" id="ARBA00017951"/>
    </source>
</evidence>
<evidence type="ECO:0000256" key="3">
    <source>
        <dbReference type="ARBA" id="ARBA00033006"/>
    </source>
</evidence>
<sequence>MLALAVLFVATIDIILTCVLKLLKSPSQAHKEILEIDQELKGLSETEDFVKWARLTRRRQELVKENSKCEAAFSASLSKTISTVSKLSKVFLILFFRTTPIVTLDAEMIPVAFAKALSFTGFSFIRYGDISTFMFYFCTKTFVTCMSSALPTGSAPKSSGIPDILTHLSNPKLD</sequence>
<dbReference type="InterPro" id="IPR028945">
    <property type="entry name" value="Get1"/>
</dbReference>
<dbReference type="Proteomes" id="UP000011014">
    <property type="component" value="Unassembled WGS sequence"/>
</dbReference>
<dbReference type="Gene3D" id="1.10.287.660">
    <property type="entry name" value="Helix hairpin bin"/>
    <property type="match status" value="1"/>
</dbReference>
<dbReference type="AlphaFoldDB" id="E4YMU5"/>
<organism evidence="4">
    <name type="scientific">Oikopleura dioica</name>
    <name type="common">Tunicate</name>
    <dbReference type="NCBI Taxonomy" id="34765"/>
    <lineage>
        <taxon>Eukaryota</taxon>
        <taxon>Metazoa</taxon>
        <taxon>Chordata</taxon>
        <taxon>Tunicata</taxon>
        <taxon>Appendicularia</taxon>
        <taxon>Copelata</taxon>
        <taxon>Oikopleuridae</taxon>
        <taxon>Oikopleura</taxon>
    </lineage>
</organism>
<dbReference type="GO" id="GO:0071816">
    <property type="term" value="P:tail-anchored membrane protein insertion into ER membrane"/>
    <property type="evidence" value="ECO:0007669"/>
    <property type="project" value="InterPro"/>
</dbReference>
<evidence type="ECO:0000313" key="5">
    <source>
        <dbReference type="EMBL" id="CBY39110.1"/>
    </source>
</evidence>
<gene>
    <name evidence="5" type="ORF">GSOID_T00019654001</name>
    <name evidence="4" type="ORF">GSOID_T00029840001</name>
</gene>
<reference evidence="4" key="1">
    <citation type="journal article" date="2010" name="Science">
        <title>Plasticity of animal genome architecture unmasked by rapid evolution of a pelagic tunicate.</title>
        <authorList>
            <person name="Denoeud F."/>
            <person name="Henriet S."/>
            <person name="Mungpakdee S."/>
            <person name="Aury J.M."/>
            <person name="Da Silva C."/>
            <person name="Brinkmann H."/>
            <person name="Mikhaleva J."/>
            <person name="Olsen L.C."/>
            <person name="Jubin C."/>
            <person name="Canestro C."/>
            <person name="Bouquet J.M."/>
            <person name="Danks G."/>
            <person name="Poulain J."/>
            <person name="Campsteijn C."/>
            <person name="Adamski M."/>
            <person name="Cross I."/>
            <person name="Yadetie F."/>
            <person name="Muffato M."/>
            <person name="Louis A."/>
            <person name="Butcher S."/>
            <person name="Tsagkogeorga G."/>
            <person name="Konrad A."/>
            <person name="Singh S."/>
            <person name="Jensen M.F."/>
            <person name="Cong E.H."/>
            <person name="Eikeseth-Otteraa H."/>
            <person name="Noel B."/>
            <person name="Anthouard V."/>
            <person name="Porcel B.M."/>
            <person name="Kachouri-Lafond R."/>
            <person name="Nishino A."/>
            <person name="Ugolini M."/>
            <person name="Chourrout P."/>
            <person name="Nishida H."/>
            <person name="Aasland R."/>
            <person name="Huzurbazar S."/>
            <person name="Westhof E."/>
            <person name="Delsuc F."/>
            <person name="Lehrach H."/>
            <person name="Reinhardt R."/>
            <person name="Weissenbach J."/>
            <person name="Roy S.W."/>
            <person name="Artiguenave F."/>
            <person name="Postlethwait J.H."/>
            <person name="Manak J.R."/>
            <person name="Thompson E.M."/>
            <person name="Jaillon O."/>
            <person name="Du Pasquier L."/>
            <person name="Boudinot P."/>
            <person name="Liberles D.A."/>
            <person name="Volff J.N."/>
            <person name="Philippe H."/>
            <person name="Lenhard B."/>
            <person name="Roest Crollius H."/>
            <person name="Wincker P."/>
            <person name="Chourrout D."/>
        </authorList>
    </citation>
    <scope>NUCLEOTIDE SEQUENCE [LARGE SCALE GENOMIC DNA]</scope>
</reference>